<dbReference type="PANTHER" id="PTHR14905">
    <property type="entry name" value="NG37"/>
    <property type="match status" value="1"/>
</dbReference>
<dbReference type="InterPro" id="IPR036465">
    <property type="entry name" value="vWFA_dom_sf"/>
</dbReference>
<comment type="subcellular location">
    <subcellularLocation>
        <location evidence="1">Secreted</location>
    </subcellularLocation>
</comment>
<evidence type="ECO:0000256" key="5">
    <source>
        <dbReference type="SAM" id="SignalP"/>
    </source>
</evidence>
<dbReference type="EMBL" id="OC321389">
    <property type="protein sequence ID" value="CAD7409969.1"/>
    <property type="molecule type" value="Genomic_DNA"/>
</dbReference>
<dbReference type="Gene3D" id="3.40.50.410">
    <property type="entry name" value="von Willebrand factor, type A domain"/>
    <property type="match status" value="1"/>
</dbReference>
<dbReference type="GO" id="GO:0032991">
    <property type="term" value="C:protein-containing complex"/>
    <property type="evidence" value="ECO:0007669"/>
    <property type="project" value="UniProtKB-ARBA"/>
</dbReference>
<keyword evidence="3 5" id="KW-0732">Signal</keyword>
<feature type="region of interest" description="Disordered" evidence="4">
    <location>
        <begin position="19"/>
        <end position="109"/>
    </location>
</feature>
<name>A0A7R9DA43_TIMCR</name>
<organism evidence="7">
    <name type="scientific">Timema cristinae</name>
    <name type="common">Walking stick</name>
    <dbReference type="NCBI Taxonomy" id="61476"/>
    <lineage>
        <taxon>Eukaryota</taxon>
        <taxon>Metazoa</taxon>
        <taxon>Ecdysozoa</taxon>
        <taxon>Arthropoda</taxon>
        <taxon>Hexapoda</taxon>
        <taxon>Insecta</taxon>
        <taxon>Pterygota</taxon>
        <taxon>Neoptera</taxon>
        <taxon>Polyneoptera</taxon>
        <taxon>Phasmatodea</taxon>
        <taxon>Timematodea</taxon>
        <taxon>Timematoidea</taxon>
        <taxon>Timematidae</taxon>
        <taxon>Timema</taxon>
    </lineage>
</organism>
<evidence type="ECO:0000256" key="4">
    <source>
        <dbReference type="SAM" id="MobiDB-lite"/>
    </source>
</evidence>
<accession>A0A7R9DA43</accession>
<keyword evidence="2" id="KW-0964">Secreted</keyword>
<feature type="domain" description="Hemicentin-1-like von Willebrand factor A" evidence="6">
    <location>
        <begin position="265"/>
        <end position="426"/>
    </location>
</feature>
<dbReference type="AlphaFoldDB" id="A0A7R9DA43"/>
<dbReference type="InterPro" id="IPR056861">
    <property type="entry name" value="HMCN1-like_VWA"/>
</dbReference>
<dbReference type="PANTHER" id="PTHR14905:SF7">
    <property type="entry name" value="VON WILLEBRAND FACTOR A DOMAIN-CONTAINING PROTEIN 7"/>
    <property type="match status" value="1"/>
</dbReference>
<feature type="signal peptide" evidence="5">
    <location>
        <begin position="1"/>
        <end position="16"/>
    </location>
</feature>
<evidence type="ECO:0000259" key="6">
    <source>
        <dbReference type="Pfam" id="PF25106"/>
    </source>
</evidence>
<proteinExistence type="predicted"/>
<feature type="compositionally biased region" description="Low complexity" evidence="4">
    <location>
        <begin position="59"/>
        <end position="69"/>
    </location>
</feature>
<protein>
    <recommendedName>
        <fullName evidence="6">Hemicentin-1-like von Willebrand factor A domain-containing protein</fullName>
    </recommendedName>
</protein>
<dbReference type="SUPFAM" id="SSF53300">
    <property type="entry name" value="vWA-like"/>
    <property type="match status" value="1"/>
</dbReference>
<evidence type="ECO:0000256" key="1">
    <source>
        <dbReference type="ARBA" id="ARBA00004613"/>
    </source>
</evidence>
<evidence type="ECO:0000313" key="7">
    <source>
        <dbReference type="EMBL" id="CAD7409969.1"/>
    </source>
</evidence>
<evidence type="ECO:0000256" key="3">
    <source>
        <dbReference type="ARBA" id="ARBA00022729"/>
    </source>
</evidence>
<gene>
    <name evidence="7" type="ORF">TCEB3V08_LOCUS10263</name>
</gene>
<reference evidence="7" key="1">
    <citation type="submission" date="2020-11" db="EMBL/GenBank/DDBJ databases">
        <authorList>
            <person name="Tran Van P."/>
        </authorList>
    </citation>
    <scope>NUCLEOTIDE SEQUENCE</scope>
</reference>
<dbReference type="InterPro" id="IPR052577">
    <property type="entry name" value="VWA7"/>
</dbReference>
<feature type="compositionally biased region" description="Polar residues" evidence="4">
    <location>
        <begin position="76"/>
        <end position="89"/>
    </location>
</feature>
<evidence type="ECO:0000256" key="2">
    <source>
        <dbReference type="ARBA" id="ARBA00022525"/>
    </source>
</evidence>
<sequence length="464" mass="49080">MVGSCVLFLLLSAALSRQHPTVTEPEQVVGAEGALDETPSVGEINSVEPDNGDNPGTNSSLLSSWSDLSAEGDGSPPSSDNVSDTTGLSSEVGEGQPSSGESGHDVDPDLQDLVQSGVAVHPRNDSTVTDDGVASFGNLGGHPSISTDKGEVFGVKGESTSTLDSTRAFADNEVGRLLPDTLNEMEDESDELGRPIELDMEKNATLEASLSLPVGEDDDNVVPEGAPCKLGAVPYDDTAGYQGDAPANVIAEEKGVDSAVGRGVSLTFVFDSTGSMWDDLVQVRAGAEMIMAAMLERQDNPIHNYVLVPFQDPKIGPVTVTTDHELFRQSLLDIYINGGGDCPEMAVGAIQTALDVSLPGSFIFVFTDARSKDYKLLNDVLSLVQRKQSQIVFVLTGHCNDLNHEGYLAYEKIAATSSGQVFHINKKNVEEVITTVVIFPGTLREAAMYGNIKSGHYGGKPFIS</sequence>
<feature type="chain" id="PRO_5031303702" description="Hemicentin-1-like von Willebrand factor A domain-containing protein" evidence="5">
    <location>
        <begin position="17"/>
        <end position="464"/>
    </location>
</feature>
<dbReference type="Pfam" id="PF25106">
    <property type="entry name" value="VWA_4"/>
    <property type="match status" value="1"/>
</dbReference>